<feature type="domain" description="DUF6950" evidence="1">
    <location>
        <begin position="5"/>
        <end position="138"/>
    </location>
</feature>
<protein>
    <recommendedName>
        <fullName evidence="1">DUF6950 domain-containing protein</fullName>
    </recommendedName>
</protein>
<organism evidence="2 3">
    <name type="scientific">Paracoccus lutimaris</name>
    <dbReference type="NCBI Taxonomy" id="1490030"/>
    <lineage>
        <taxon>Bacteria</taxon>
        <taxon>Pseudomonadati</taxon>
        <taxon>Pseudomonadota</taxon>
        <taxon>Alphaproteobacteria</taxon>
        <taxon>Rhodobacterales</taxon>
        <taxon>Paracoccaceae</taxon>
        <taxon>Paracoccus</taxon>
    </lineage>
</organism>
<dbReference type="RefSeq" id="WP_220269886.1">
    <property type="nucleotide sequence ID" value="NZ_QPJL01000047.1"/>
</dbReference>
<dbReference type="Proteomes" id="UP000253345">
    <property type="component" value="Unassembled WGS sequence"/>
</dbReference>
<dbReference type="Pfam" id="PF22262">
    <property type="entry name" value="DUF6950"/>
    <property type="match status" value="1"/>
</dbReference>
<gene>
    <name evidence="2" type="ORF">DFP89_1474</name>
</gene>
<proteinExistence type="predicted"/>
<reference evidence="2 3" key="1">
    <citation type="submission" date="2018-07" db="EMBL/GenBank/DDBJ databases">
        <title>Genomic Encyclopedia of Type Strains, Phase III (KMG-III): the genomes of soil and plant-associated and newly described type strains.</title>
        <authorList>
            <person name="Whitman W."/>
        </authorList>
    </citation>
    <scope>NUCLEOTIDE SEQUENCE [LARGE SCALE GENOMIC DNA]</scope>
    <source>
        <strain evidence="2 3">CECT 8525</strain>
    </source>
</reference>
<name>A0A368YCU8_9RHOB</name>
<dbReference type="AlphaFoldDB" id="A0A368YCU8"/>
<comment type="caution">
    <text evidence="2">The sequence shown here is derived from an EMBL/GenBank/DDBJ whole genome shotgun (WGS) entry which is preliminary data.</text>
</comment>
<evidence type="ECO:0000313" key="3">
    <source>
        <dbReference type="Proteomes" id="UP000253345"/>
    </source>
</evidence>
<dbReference type="InterPro" id="IPR053802">
    <property type="entry name" value="DUF6950"/>
</dbReference>
<sequence>MGRLTRLPDWQPRLHAWIKSINGRPIAPGQHDCCLFGAGAIEAQTGIDIAASWRGRYTTMAGGRRILRKSGYADHVALAAATLPEIHASAAREGDIAVVETPDGPAMGVVQGSAIYVLGIDGRLGFAVLVPATRIFKVG</sequence>
<evidence type="ECO:0000259" key="1">
    <source>
        <dbReference type="Pfam" id="PF22262"/>
    </source>
</evidence>
<dbReference type="EMBL" id="QPJL01000047">
    <property type="protein sequence ID" value="RCW78073.1"/>
    <property type="molecule type" value="Genomic_DNA"/>
</dbReference>
<evidence type="ECO:0000313" key="2">
    <source>
        <dbReference type="EMBL" id="RCW78073.1"/>
    </source>
</evidence>
<keyword evidence="3" id="KW-1185">Reference proteome</keyword>
<accession>A0A368YCU8</accession>